<comment type="catalytic activity">
    <reaction evidence="7">
        <text>isochorismate + 2-oxoglutarate + H(+) = 5-enolpyruvoyl-6-hydroxy-2-succinyl-cyclohex-3-ene-1-carboxylate + CO2</text>
        <dbReference type="Rhea" id="RHEA:25593"/>
        <dbReference type="ChEBI" id="CHEBI:15378"/>
        <dbReference type="ChEBI" id="CHEBI:16526"/>
        <dbReference type="ChEBI" id="CHEBI:16810"/>
        <dbReference type="ChEBI" id="CHEBI:29780"/>
        <dbReference type="ChEBI" id="CHEBI:58818"/>
        <dbReference type="EC" id="2.2.1.9"/>
    </reaction>
</comment>
<dbReference type="GO" id="GO:0009234">
    <property type="term" value="P:menaquinone biosynthetic process"/>
    <property type="evidence" value="ECO:0007669"/>
    <property type="project" value="UniProtKB-UniRule"/>
</dbReference>
<evidence type="ECO:0000259" key="8">
    <source>
        <dbReference type="Pfam" id="PF02776"/>
    </source>
</evidence>
<keyword evidence="3 7" id="KW-0479">Metal-binding</keyword>
<dbReference type="InterPro" id="IPR029061">
    <property type="entry name" value="THDP-binding"/>
</dbReference>
<comment type="subunit">
    <text evidence="7">Homodimer.</text>
</comment>
<evidence type="ECO:0000259" key="9">
    <source>
        <dbReference type="Pfam" id="PF16582"/>
    </source>
</evidence>
<comment type="similarity">
    <text evidence="7">Belongs to the TPP enzyme family. MenD subfamily.</text>
</comment>
<evidence type="ECO:0000256" key="6">
    <source>
        <dbReference type="ARBA" id="ARBA00023211"/>
    </source>
</evidence>
<dbReference type="Proteomes" id="UP000006062">
    <property type="component" value="Chromosome"/>
</dbReference>
<proteinExistence type="inferred from homology"/>
<comment type="cofactor">
    <cofactor evidence="7">
        <name>Mg(2+)</name>
        <dbReference type="ChEBI" id="CHEBI:18420"/>
    </cofactor>
    <cofactor evidence="7">
        <name>Mn(2+)</name>
        <dbReference type="ChEBI" id="CHEBI:29035"/>
    </cofactor>
</comment>
<dbReference type="Pfam" id="PF02776">
    <property type="entry name" value="TPP_enzyme_N"/>
    <property type="match status" value="1"/>
</dbReference>
<evidence type="ECO:0000313" key="10">
    <source>
        <dbReference type="EMBL" id="AFL75032.1"/>
    </source>
</evidence>
<dbReference type="GO" id="GO:0030976">
    <property type="term" value="F:thiamine pyrophosphate binding"/>
    <property type="evidence" value="ECO:0007669"/>
    <property type="project" value="UniProtKB-UniRule"/>
</dbReference>
<dbReference type="InterPro" id="IPR004433">
    <property type="entry name" value="MenaQ_synth_MenD"/>
</dbReference>
<dbReference type="Pfam" id="PF16582">
    <property type="entry name" value="TPP_enzyme_M_2"/>
    <property type="match status" value="1"/>
</dbReference>
<evidence type="ECO:0000313" key="11">
    <source>
        <dbReference type="Proteomes" id="UP000006062"/>
    </source>
</evidence>
<dbReference type="NCBIfam" id="TIGR00173">
    <property type="entry name" value="menD"/>
    <property type="match status" value="1"/>
</dbReference>
<dbReference type="InterPro" id="IPR029035">
    <property type="entry name" value="DHS-like_NAD/FAD-binding_dom"/>
</dbReference>
<comment type="function">
    <text evidence="7">Catalyzes the thiamine diphosphate-dependent decarboxylation of 2-oxoglutarate and the subsequent addition of the resulting succinic semialdehyde-thiamine pyrophosphate anion to isochorismate to yield 2-succinyl-5-enolpyruvyl-6-hydroxy-3-cyclohexene-1-carboxylate (SEPHCHC).</text>
</comment>
<evidence type="ECO:0000256" key="3">
    <source>
        <dbReference type="ARBA" id="ARBA00022723"/>
    </source>
</evidence>
<dbReference type="eggNOG" id="COG1165">
    <property type="taxonomic scope" value="Bacteria"/>
</dbReference>
<sequence length="612" mass="65616">MSREDTTDQGCRNLRWALALLDGLISGGMRRLVLSPGSRSTPLVLAGQRQPELELTPILDERSAAFFALGLARVSGRPVGLLCTSGSALAHWFPAVIEASESGIPLILLSADRPPELRDWGANQTIDQTRLFGGFVREFHDPGASEEGPAALKMMRALGARAAAVSLGNWPGPVHLNLPFREPLVPAADCEAAPAPTPTLRHTRPLWLPRSSVGASMDAPASSQFCSERPHSHREAIWNEGQNTGIPDLASLLSGRGLICCGPGVCPPAFADALWACARRLAVPVLCDPLSGLRFGPGSEHRIARYDSLLRNPHAAAALKPDWVLRVGHAPVSKILLGWLADIPTILVDPGQGWSDPTQDVRLRIRADAASVCRWLAASEIDPPGGSPTSLDWLARWTTAERQLDLLAADALARFPWCEPHLLADLLAALPEGDGLFCANSMPIRQLDTWSGRRDTALRVFGNRGASGIDGQSSTLAGLNASGIPTTGLLGDLSFLHDLSGLLLLRQLDRPCIVLNNGGGRIFDYLPQRGLPGFERLWRTPVELPLGELLRPFGIAHRAVSDGAGFREALAETLGGAGSGAGVIEVYLDGEISRAVHREFWNSLTIQGLEFE</sequence>
<comment type="cofactor">
    <cofactor evidence="7">
        <name>thiamine diphosphate</name>
        <dbReference type="ChEBI" id="CHEBI:58937"/>
    </cofactor>
    <text evidence="7">Binds 1 thiamine pyrophosphate per subunit.</text>
</comment>
<comment type="pathway">
    <text evidence="7">Quinol/quinone metabolism; 1,4-dihydroxy-2-naphthoate biosynthesis; 1,4-dihydroxy-2-naphthoate from chorismate: step 2/7.</text>
</comment>
<dbReference type="SUPFAM" id="SSF52518">
    <property type="entry name" value="Thiamin diphosphate-binding fold (THDP-binding)"/>
    <property type="match status" value="2"/>
</dbReference>
<dbReference type="SUPFAM" id="SSF52467">
    <property type="entry name" value="DHS-like NAD/FAD-binding domain"/>
    <property type="match status" value="1"/>
</dbReference>
<evidence type="ECO:0000256" key="7">
    <source>
        <dbReference type="HAMAP-Rule" id="MF_01659"/>
    </source>
</evidence>
<dbReference type="AlphaFoldDB" id="I3YDG4"/>
<dbReference type="EC" id="2.2.1.9" evidence="7"/>
<dbReference type="CDD" id="cd07037">
    <property type="entry name" value="TPP_PYR_MenD"/>
    <property type="match status" value="1"/>
</dbReference>
<dbReference type="UniPathway" id="UPA00079"/>
<dbReference type="STRING" id="765911.Thivi_3155"/>
<dbReference type="GO" id="GO:0030145">
    <property type="term" value="F:manganese ion binding"/>
    <property type="evidence" value="ECO:0007669"/>
    <property type="project" value="UniProtKB-UniRule"/>
</dbReference>
<dbReference type="OrthoDB" id="9791859at2"/>
<reference evidence="10 11" key="1">
    <citation type="submission" date="2012-06" db="EMBL/GenBank/DDBJ databases">
        <title>Complete sequence of Thiocystis violascens DSM 198.</title>
        <authorList>
            <consortium name="US DOE Joint Genome Institute"/>
            <person name="Lucas S."/>
            <person name="Han J."/>
            <person name="Lapidus A."/>
            <person name="Cheng J.-F."/>
            <person name="Goodwin L."/>
            <person name="Pitluck S."/>
            <person name="Peters L."/>
            <person name="Ovchinnikova G."/>
            <person name="Teshima H."/>
            <person name="Detter J.C."/>
            <person name="Han C."/>
            <person name="Tapia R."/>
            <person name="Land M."/>
            <person name="Hauser L."/>
            <person name="Kyrpides N."/>
            <person name="Ivanova N."/>
            <person name="Pagani I."/>
            <person name="Vogl K."/>
            <person name="Liu Z."/>
            <person name="Frigaard N.-U."/>
            <person name="Bryant D."/>
            <person name="Woyke T."/>
        </authorList>
    </citation>
    <scope>NUCLEOTIDE SEQUENCE [LARGE SCALE GENOMIC DNA]</scope>
    <source>
        <strain evidence="11">ATCC 17096 / DSM 198 / 6111</strain>
    </source>
</reference>
<keyword evidence="1 7" id="KW-0474">Menaquinone biosynthesis</keyword>
<dbReference type="PANTHER" id="PTHR42916:SF1">
    <property type="entry name" value="PROTEIN PHYLLO, CHLOROPLASTIC"/>
    <property type="match status" value="1"/>
</dbReference>
<gene>
    <name evidence="7" type="primary">menD</name>
    <name evidence="10" type="ordered locus">Thivi_3155</name>
</gene>
<dbReference type="RefSeq" id="WP_014779445.1">
    <property type="nucleotide sequence ID" value="NC_018012.1"/>
</dbReference>
<dbReference type="GO" id="GO:0000287">
    <property type="term" value="F:magnesium ion binding"/>
    <property type="evidence" value="ECO:0007669"/>
    <property type="project" value="UniProtKB-UniRule"/>
</dbReference>
<dbReference type="PANTHER" id="PTHR42916">
    <property type="entry name" value="2-SUCCINYL-5-ENOLPYRUVYL-6-HYDROXY-3-CYCLOHEXENE-1-CARBOXYLATE SYNTHASE"/>
    <property type="match status" value="1"/>
</dbReference>
<evidence type="ECO:0000256" key="5">
    <source>
        <dbReference type="ARBA" id="ARBA00023052"/>
    </source>
</evidence>
<keyword evidence="2 7" id="KW-0808">Transferase</keyword>
<dbReference type="InterPro" id="IPR032264">
    <property type="entry name" value="MenD_middle"/>
</dbReference>
<organism evidence="10 11">
    <name type="scientific">Thiocystis violascens (strain ATCC 17096 / DSM 198 / 6111)</name>
    <name type="common">Chromatium violascens</name>
    <dbReference type="NCBI Taxonomy" id="765911"/>
    <lineage>
        <taxon>Bacteria</taxon>
        <taxon>Pseudomonadati</taxon>
        <taxon>Pseudomonadota</taxon>
        <taxon>Gammaproteobacteria</taxon>
        <taxon>Chromatiales</taxon>
        <taxon>Chromatiaceae</taxon>
        <taxon>Thiocystis</taxon>
    </lineage>
</organism>
<feature type="domain" description="Thiamine pyrophosphate enzyme N-terminal TPP-binding" evidence="8">
    <location>
        <begin position="19"/>
        <end position="130"/>
    </location>
</feature>
<keyword evidence="4 7" id="KW-0460">Magnesium</keyword>
<dbReference type="KEGG" id="tvi:Thivi_3155"/>
<dbReference type="UniPathway" id="UPA01057">
    <property type="reaction ID" value="UER00164"/>
</dbReference>
<dbReference type="HOGENOM" id="CLU_006051_3_0_6"/>
<evidence type="ECO:0000256" key="4">
    <source>
        <dbReference type="ARBA" id="ARBA00022842"/>
    </source>
</evidence>
<dbReference type="GO" id="GO:0070204">
    <property type="term" value="F:2-succinyl-5-enolpyruvyl-6-hydroxy-3-cyclohexene-1-carboxylic-acid synthase activity"/>
    <property type="evidence" value="ECO:0007669"/>
    <property type="project" value="UniProtKB-UniRule"/>
</dbReference>
<keyword evidence="11" id="KW-1185">Reference proteome</keyword>
<dbReference type="Gene3D" id="3.40.50.1220">
    <property type="entry name" value="TPP-binding domain"/>
    <property type="match status" value="1"/>
</dbReference>
<accession>I3YDG4</accession>
<name>I3YDG4_THIV6</name>
<comment type="pathway">
    <text evidence="7">Quinol/quinone metabolism; menaquinone biosynthesis.</text>
</comment>
<dbReference type="EMBL" id="CP003154">
    <property type="protein sequence ID" value="AFL75032.1"/>
    <property type="molecule type" value="Genomic_DNA"/>
</dbReference>
<protein>
    <recommendedName>
        <fullName evidence="7">2-succinyl-5-enolpyruvyl-6-hydroxy-3-cyclohexene-1-carboxylate synthase</fullName>
        <shortName evidence="7">SEPHCHC synthase</shortName>
        <ecNumber evidence="7">2.2.1.9</ecNumber>
    </recommendedName>
    <alternativeName>
        <fullName evidence="7">Menaquinone biosynthesis protein MenD</fullName>
    </alternativeName>
</protein>
<dbReference type="Gene3D" id="3.40.50.970">
    <property type="match status" value="2"/>
</dbReference>
<dbReference type="HAMAP" id="MF_01659">
    <property type="entry name" value="MenD"/>
    <property type="match status" value="1"/>
</dbReference>
<keyword evidence="5 7" id="KW-0786">Thiamine pyrophosphate</keyword>
<keyword evidence="6 7" id="KW-0464">Manganese</keyword>
<dbReference type="InterPro" id="IPR012001">
    <property type="entry name" value="Thiamin_PyroP_enz_TPP-bd_dom"/>
</dbReference>
<evidence type="ECO:0000256" key="2">
    <source>
        <dbReference type="ARBA" id="ARBA00022679"/>
    </source>
</evidence>
<dbReference type="PIRSF" id="PIRSF004983">
    <property type="entry name" value="MenD"/>
    <property type="match status" value="1"/>
</dbReference>
<feature type="domain" description="Menaquinone biosynthesis protein MenD middle" evidence="9">
    <location>
        <begin position="248"/>
        <end position="437"/>
    </location>
</feature>
<evidence type="ECO:0000256" key="1">
    <source>
        <dbReference type="ARBA" id="ARBA00022428"/>
    </source>
</evidence>